<feature type="compositionally biased region" description="Basic and acidic residues" evidence="1">
    <location>
        <begin position="352"/>
        <end position="363"/>
    </location>
</feature>
<evidence type="ECO:0000256" key="2">
    <source>
        <dbReference type="SAM" id="Phobius"/>
    </source>
</evidence>
<keyword evidence="2" id="KW-0472">Membrane</keyword>
<keyword evidence="2" id="KW-1133">Transmembrane helix</keyword>
<protein>
    <submittedName>
        <fullName evidence="3">Uncharacterized protein</fullName>
    </submittedName>
</protein>
<dbReference type="EMBL" id="BOMM01000035">
    <property type="protein sequence ID" value="GIE12047.1"/>
    <property type="molecule type" value="Genomic_DNA"/>
</dbReference>
<comment type="caution">
    <text evidence="3">The sequence shown here is derived from an EMBL/GenBank/DDBJ whole genome shotgun (WGS) entry which is preliminary data.</text>
</comment>
<sequence length="363" mass="38066">MTVLVLVPTAVLFGRVWQQNSDQRAQTDLEKKGVEYTTALAPLVSALVESQSSALQGVTAPPGSLAAAVSRVSAVDAELGSDLKTKERWADLQAKIAKLPKATGGQAGLLQAHIEVTDLTLALYSAVRRNSELSRDPDSDMSNLQQAAAVDMPTTVVRVSRMADYAQALQAASGNAKATLVVQFGQEVLAVQDSVNSLTESLQAAVDNTSSPTLSGSLVTTLDSFRRGVESMTRGANPGGIPNAATMSTAQTALQTALNALAGVTLKEMAALLDDRSDTLSYRRIEALIAGALAVLLVIAALVLPVIMRRREDTTATPAAGVGESTRDIPPNRPTGPYGGQYDLAPAYGDNDPTRRERSGALR</sequence>
<evidence type="ECO:0000313" key="3">
    <source>
        <dbReference type="EMBL" id="GIE12047.1"/>
    </source>
</evidence>
<keyword evidence="2" id="KW-0812">Transmembrane</keyword>
<reference evidence="3" key="1">
    <citation type="submission" date="2021-01" db="EMBL/GenBank/DDBJ databases">
        <title>Whole genome shotgun sequence of Actinoplanes ferrugineus NBRC 15555.</title>
        <authorList>
            <person name="Komaki H."/>
            <person name="Tamura T."/>
        </authorList>
    </citation>
    <scope>NUCLEOTIDE SEQUENCE</scope>
    <source>
        <strain evidence="3">NBRC 15555</strain>
    </source>
</reference>
<feature type="transmembrane region" description="Helical" evidence="2">
    <location>
        <begin position="287"/>
        <end position="307"/>
    </location>
</feature>
<evidence type="ECO:0000313" key="4">
    <source>
        <dbReference type="Proteomes" id="UP000598174"/>
    </source>
</evidence>
<keyword evidence="4" id="KW-1185">Reference proteome</keyword>
<dbReference type="Proteomes" id="UP000598174">
    <property type="component" value="Unassembled WGS sequence"/>
</dbReference>
<feature type="region of interest" description="Disordered" evidence="1">
    <location>
        <begin position="315"/>
        <end position="363"/>
    </location>
</feature>
<proteinExistence type="predicted"/>
<organism evidence="3 4">
    <name type="scientific">Paractinoplanes ferrugineus</name>
    <dbReference type="NCBI Taxonomy" id="113564"/>
    <lineage>
        <taxon>Bacteria</taxon>
        <taxon>Bacillati</taxon>
        <taxon>Actinomycetota</taxon>
        <taxon>Actinomycetes</taxon>
        <taxon>Micromonosporales</taxon>
        <taxon>Micromonosporaceae</taxon>
        <taxon>Paractinoplanes</taxon>
    </lineage>
</organism>
<gene>
    <name evidence="3" type="ORF">Afe05nite_38870</name>
</gene>
<evidence type="ECO:0000256" key="1">
    <source>
        <dbReference type="SAM" id="MobiDB-lite"/>
    </source>
</evidence>
<dbReference type="AlphaFoldDB" id="A0A919MLB5"/>
<name>A0A919MLB5_9ACTN</name>
<accession>A0A919MLB5</accession>